<dbReference type="InterPro" id="IPR050313">
    <property type="entry name" value="Carb_Metab_HTH_regulators"/>
</dbReference>
<dbReference type="Pfam" id="PF08220">
    <property type="entry name" value="HTH_DeoR"/>
    <property type="match status" value="1"/>
</dbReference>
<evidence type="ECO:0000259" key="3">
    <source>
        <dbReference type="PROSITE" id="PS51000"/>
    </source>
</evidence>
<dbReference type="InterPro" id="IPR014036">
    <property type="entry name" value="DeoR-like_C"/>
</dbReference>
<dbReference type="EMBL" id="LHZR01000113">
    <property type="protein sequence ID" value="KXV46148.1"/>
    <property type="molecule type" value="Genomic_DNA"/>
</dbReference>
<dbReference type="PATRIC" id="fig|318683.6.peg.703"/>
<keyword evidence="1" id="KW-0805">Transcription regulation</keyword>
<dbReference type="PANTHER" id="PTHR30363">
    <property type="entry name" value="HTH-TYPE TRANSCRIPTIONAL REGULATOR SRLR-RELATED"/>
    <property type="match status" value="1"/>
</dbReference>
<dbReference type="AlphaFoldDB" id="A0A149TEX5"/>
<keyword evidence="2" id="KW-0804">Transcription</keyword>
<dbReference type="SUPFAM" id="SSF46785">
    <property type="entry name" value="Winged helix' DNA-binding domain"/>
    <property type="match status" value="1"/>
</dbReference>
<evidence type="ECO:0000256" key="2">
    <source>
        <dbReference type="ARBA" id="ARBA00023163"/>
    </source>
</evidence>
<dbReference type="InterPro" id="IPR037171">
    <property type="entry name" value="NagB/RpiA_transferase-like"/>
</dbReference>
<dbReference type="Pfam" id="PF00455">
    <property type="entry name" value="DeoRC"/>
    <property type="match status" value="1"/>
</dbReference>
<protein>
    <submittedName>
        <fullName evidence="4">DeoR family transcriptional regulator</fullName>
    </submittedName>
</protein>
<dbReference type="SUPFAM" id="SSF100950">
    <property type="entry name" value="NagB/RpiA/CoA transferase-like"/>
    <property type="match status" value="1"/>
</dbReference>
<dbReference type="PANTHER" id="PTHR30363:SF58">
    <property type="entry name" value="REGULATORY PROTEIN, DEOR FAMILY"/>
    <property type="match status" value="1"/>
</dbReference>
<dbReference type="SMART" id="SM01134">
    <property type="entry name" value="DeoRC"/>
    <property type="match status" value="1"/>
</dbReference>
<evidence type="ECO:0000313" key="5">
    <source>
        <dbReference type="Proteomes" id="UP000075636"/>
    </source>
</evidence>
<dbReference type="InterPro" id="IPR001034">
    <property type="entry name" value="DeoR_HTH"/>
</dbReference>
<organism evidence="4 5">
    <name type="scientific">Gluconobacter albidus</name>
    <dbReference type="NCBI Taxonomy" id="318683"/>
    <lineage>
        <taxon>Bacteria</taxon>
        <taxon>Pseudomonadati</taxon>
        <taxon>Pseudomonadota</taxon>
        <taxon>Alphaproteobacteria</taxon>
        <taxon>Acetobacterales</taxon>
        <taxon>Acetobacteraceae</taxon>
        <taxon>Gluconobacter</taxon>
    </lineage>
</organism>
<proteinExistence type="predicted"/>
<evidence type="ECO:0000313" key="4">
    <source>
        <dbReference type="EMBL" id="KXV46148.1"/>
    </source>
</evidence>
<sequence length="273" mass="28740">MMNALLTEGQALSGRRRGILDYVTEHGVVPVADLLKRFSLSRASINRDLLVLCAQGLVRRVGADITALPNISAAGSVMYRRGQAVAEKQAIATLAASMVSQGDTIALDDSTTAGAMADRLSDIAGLTVVTNSRGLVSRLGPCETVGLIGLGGRYSPTFDAFVGRICEQAVRSMRINTAFVSAAAVSGMAAYHQVEDIIHAKRALMDVADCRVLLADSRKFDTSAMNRLALLSEFDVVITDDGIDPVRAGLLRDAGIALKIADVPRPGSGVTPD</sequence>
<dbReference type="GO" id="GO:0003700">
    <property type="term" value="F:DNA-binding transcription factor activity"/>
    <property type="evidence" value="ECO:0007669"/>
    <property type="project" value="InterPro"/>
</dbReference>
<dbReference type="SMART" id="SM00420">
    <property type="entry name" value="HTH_DEOR"/>
    <property type="match status" value="1"/>
</dbReference>
<dbReference type="InterPro" id="IPR036390">
    <property type="entry name" value="WH_DNA-bd_sf"/>
</dbReference>
<feature type="domain" description="HTH deoR-type" evidence="3">
    <location>
        <begin position="12"/>
        <end position="67"/>
    </location>
</feature>
<dbReference type="Gene3D" id="1.10.10.10">
    <property type="entry name" value="Winged helix-like DNA-binding domain superfamily/Winged helix DNA-binding domain"/>
    <property type="match status" value="1"/>
</dbReference>
<dbReference type="InterPro" id="IPR036388">
    <property type="entry name" value="WH-like_DNA-bd_sf"/>
</dbReference>
<gene>
    <name evidence="4" type="ORF">AD945_14190</name>
</gene>
<evidence type="ECO:0000256" key="1">
    <source>
        <dbReference type="ARBA" id="ARBA00023015"/>
    </source>
</evidence>
<dbReference type="Proteomes" id="UP000075636">
    <property type="component" value="Unassembled WGS sequence"/>
</dbReference>
<accession>A0A149TEX5</accession>
<dbReference type="PROSITE" id="PS51000">
    <property type="entry name" value="HTH_DEOR_2"/>
    <property type="match status" value="1"/>
</dbReference>
<name>A0A149TEX5_9PROT</name>
<dbReference type="STRING" id="318683.A0U94_09560"/>
<dbReference type="RefSeq" id="WP_062109837.1">
    <property type="nucleotide sequence ID" value="NZ_LHZR01000113.1"/>
</dbReference>
<comment type="caution">
    <text evidence="4">The sequence shown here is derived from an EMBL/GenBank/DDBJ whole genome shotgun (WGS) entry which is preliminary data.</text>
</comment>
<reference evidence="4 5" key="1">
    <citation type="submission" date="2015-06" db="EMBL/GenBank/DDBJ databases">
        <title>Improved classification and identification of acetic acid bacteria using matrix-assisted laser desorption/ionization time-of-flight mass spectrometry; Gluconobacter nephelii and Gluconobacter uchimurae are later heterotypic synonyms of Gluconobacter japonicus and Gluconobacter oxydans, respectively.</title>
        <authorList>
            <person name="Li L."/>
            <person name="Cleenwerck I."/>
            <person name="De Vuyst L."/>
            <person name="Vandamme P."/>
        </authorList>
    </citation>
    <scope>NUCLEOTIDE SEQUENCE [LARGE SCALE GENOMIC DNA]</scope>
    <source>
        <strain evidence="4 5">LMG 1768</strain>
    </source>
</reference>